<accession>A0A369KL79</accession>
<dbReference type="AlphaFoldDB" id="A0A369KL79"/>
<evidence type="ECO:0000313" key="1">
    <source>
        <dbReference type="EMBL" id="RDB35389.1"/>
    </source>
</evidence>
<comment type="caution">
    <text evidence="1">The sequence shown here is derived from an EMBL/GenBank/DDBJ whole genome shotgun (WGS) entry which is preliminary data.</text>
</comment>
<reference evidence="1" key="1">
    <citation type="submission" date="2018-04" db="EMBL/GenBank/DDBJ databases">
        <title>Draft genome sequence of the Candidatus Spirobacillus cienkowskii, a pathogen of freshwater Daphnia species, reconstructed from hemolymph metagenomic reads.</title>
        <authorList>
            <person name="Bresciani L."/>
            <person name="Lemos L.N."/>
            <person name="Wale N."/>
            <person name="Lin J.Y."/>
            <person name="Fernandes G.R."/>
            <person name="Duffy M.A."/>
            <person name="Rodrigues J.M."/>
        </authorList>
    </citation>
    <scope>NUCLEOTIDE SEQUENCE [LARGE SCALE GENOMIC DNA]</scope>
    <source>
        <strain evidence="1">Binning01</strain>
    </source>
</reference>
<evidence type="ECO:0000313" key="2">
    <source>
        <dbReference type="Proteomes" id="UP000253934"/>
    </source>
</evidence>
<gene>
    <name evidence="1" type="ORF">DCC88_10300</name>
</gene>
<protein>
    <submittedName>
        <fullName evidence="1">Iron-containing redox enzyme family protein</fullName>
    </submittedName>
</protein>
<dbReference type="SUPFAM" id="SSF48613">
    <property type="entry name" value="Heme oxygenase-like"/>
    <property type="match status" value="1"/>
</dbReference>
<proteinExistence type="predicted"/>
<dbReference type="InterPro" id="IPR016084">
    <property type="entry name" value="Haem_Oase-like_multi-hlx"/>
</dbReference>
<sequence length="349" mass="41043">MSIFAANNAGLSLNYPYELNDILSKNAFLNLFKKAFVNIKNIDDYDSNIESKLIQTLDVELLKAYKNNNKHSLFVVHLCLNEILSRKYILYNDGVETSPIMFKIQQKIINAQMENDLNTISNAYKPLTIDEFKIWFQEKLNKYSKYPHPLFEYIENFATYEQFREFIKIEASVHVSFDDVIAFSQVGVRGTQKLEFFNNFNDELGSSNPNNFHLSMFEKLTNFLDIKEIQKENLFWEALSCGNYMMFLAYFRSYFHYCIGYLSFLEALTPARFGCIANAGKRLGFPLEVLEYHALHSELDINHAQSWLNNIILPEFEAHKPYQIRCIIDGILLRELVSRRYWDMIFKKI</sequence>
<dbReference type="EMBL" id="QOVW01000087">
    <property type="protein sequence ID" value="RDB35389.1"/>
    <property type="molecule type" value="Genomic_DNA"/>
</dbReference>
<dbReference type="SMART" id="SM01236">
    <property type="entry name" value="Haem_oxygenase_2"/>
    <property type="match status" value="1"/>
</dbReference>
<name>A0A369KL79_9BACT</name>
<dbReference type="Pfam" id="PF14518">
    <property type="entry name" value="Haem_oxygenas_2"/>
    <property type="match status" value="1"/>
</dbReference>
<dbReference type="Proteomes" id="UP000253934">
    <property type="component" value="Unassembled WGS sequence"/>
</dbReference>
<keyword evidence="2" id="KW-1185">Reference proteome</keyword>
<organism evidence="1 2">
    <name type="scientific">Spirobacillus cienkowskii</name>
    <dbReference type="NCBI Taxonomy" id="495820"/>
    <lineage>
        <taxon>Bacteria</taxon>
        <taxon>Pseudomonadati</taxon>
        <taxon>Bdellovibrionota</taxon>
        <taxon>Oligoflexia</taxon>
        <taxon>Silvanigrellales</taxon>
        <taxon>Spirobacillus</taxon>
    </lineage>
</organism>
<dbReference type="Gene3D" id="1.20.910.10">
    <property type="entry name" value="Heme oxygenase-like"/>
    <property type="match status" value="1"/>
</dbReference>